<name>A0A285UW70_9HYPH</name>
<dbReference type="EMBL" id="OBQD01000021">
    <property type="protein sequence ID" value="SOC46144.1"/>
    <property type="molecule type" value="Genomic_DNA"/>
</dbReference>
<reference evidence="1 2" key="1">
    <citation type="submission" date="2017-08" db="EMBL/GenBank/DDBJ databases">
        <authorList>
            <person name="de Groot N.N."/>
        </authorList>
    </citation>
    <scope>NUCLEOTIDE SEQUENCE [LARGE SCALE GENOMIC DNA]</scope>
    <source>
        <strain evidence="1 2">JC85</strain>
    </source>
</reference>
<dbReference type="RefSeq" id="WP_097142529.1">
    <property type="nucleotide sequence ID" value="NZ_OBQD01000021.1"/>
</dbReference>
<proteinExistence type="predicted"/>
<dbReference type="AlphaFoldDB" id="A0A285UW70"/>
<keyword evidence="2" id="KW-1185">Reference proteome</keyword>
<dbReference type="Proteomes" id="UP000219167">
    <property type="component" value="Unassembled WGS sequence"/>
</dbReference>
<sequence>MNFVDHPGAAVSNLRAYSIQDLLSMERFFDCVSSAVEDLLETHRLLPRKVRYVADIQKWMLSQATLALHFENTLDPTRPAITPSDLVRYFGKTPAASKNTVLAFLMEMRHYSFVEPVEVGDRRRRGFRATAESEALIRRYFDIHMRALDLLDNGSRYRLSSAEPKLLHHAQPKMTRLLFQRTEWWHPPETIATFVKSDAGSNIVHDLVSRVPKIALETDRLWIGPVSPTELSRRFHLSRTHAVRLFARARRDGLLGWQRNDNRGDCWIAPQLVHDYRFWQATKFAAISQAVHDVSVSVADFIAQLRME</sequence>
<dbReference type="OrthoDB" id="7875733at2"/>
<protein>
    <submittedName>
        <fullName evidence="1">Uncharacterized protein</fullName>
    </submittedName>
</protein>
<gene>
    <name evidence="1" type="ORF">SAMN05892877_12120</name>
</gene>
<accession>A0A285UW70</accession>
<organism evidence="1 2">
    <name type="scientific">Rhizobium subbaraonis</name>
    <dbReference type="NCBI Taxonomy" id="908946"/>
    <lineage>
        <taxon>Bacteria</taxon>
        <taxon>Pseudomonadati</taxon>
        <taxon>Pseudomonadota</taxon>
        <taxon>Alphaproteobacteria</taxon>
        <taxon>Hyphomicrobiales</taxon>
        <taxon>Rhizobiaceae</taxon>
        <taxon>Rhizobium/Agrobacterium group</taxon>
        <taxon>Rhizobium</taxon>
    </lineage>
</organism>
<evidence type="ECO:0000313" key="1">
    <source>
        <dbReference type="EMBL" id="SOC46144.1"/>
    </source>
</evidence>
<evidence type="ECO:0000313" key="2">
    <source>
        <dbReference type="Proteomes" id="UP000219167"/>
    </source>
</evidence>